<dbReference type="Gene3D" id="3.40.190.170">
    <property type="entry name" value="Bacterial extracellular solute-binding protein, family 7"/>
    <property type="match status" value="1"/>
</dbReference>
<proteinExistence type="inferred from homology"/>
<name>A0ABU3P0R1_9FIRM</name>
<dbReference type="PROSITE" id="PS51257">
    <property type="entry name" value="PROKAR_LIPOPROTEIN"/>
    <property type="match status" value="1"/>
</dbReference>
<dbReference type="InterPro" id="IPR018389">
    <property type="entry name" value="DctP_fam"/>
</dbReference>
<accession>A0ABU3P0R1</accession>
<evidence type="ECO:0000256" key="2">
    <source>
        <dbReference type="ARBA" id="ARBA00022448"/>
    </source>
</evidence>
<keyword evidence="2" id="KW-0813">Transport</keyword>
<organism evidence="4 5">
    <name type="scientific">Anaeroselena agilis</name>
    <dbReference type="NCBI Taxonomy" id="3063788"/>
    <lineage>
        <taxon>Bacteria</taxon>
        <taxon>Bacillati</taxon>
        <taxon>Bacillota</taxon>
        <taxon>Negativicutes</taxon>
        <taxon>Acetonemataceae</taxon>
        <taxon>Anaeroselena</taxon>
    </lineage>
</organism>
<dbReference type="PIRSF" id="PIRSF006470">
    <property type="entry name" value="DctB"/>
    <property type="match status" value="1"/>
</dbReference>
<evidence type="ECO:0000313" key="4">
    <source>
        <dbReference type="EMBL" id="MDT8902626.1"/>
    </source>
</evidence>
<dbReference type="PANTHER" id="PTHR33376:SF7">
    <property type="entry name" value="C4-DICARBOXYLATE-BINDING PROTEIN DCTB"/>
    <property type="match status" value="1"/>
</dbReference>
<dbReference type="NCBIfam" id="TIGR00787">
    <property type="entry name" value="dctP"/>
    <property type="match status" value="1"/>
</dbReference>
<dbReference type="InterPro" id="IPR004682">
    <property type="entry name" value="TRAP_DctP"/>
</dbReference>
<dbReference type="Proteomes" id="UP001254848">
    <property type="component" value="Unassembled WGS sequence"/>
</dbReference>
<keyword evidence="3" id="KW-0732">Signal</keyword>
<dbReference type="PANTHER" id="PTHR33376">
    <property type="match status" value="1"/>
</dbReference>
<evidence type="ECO:0000256" key="3">
    <source>
        <dbReference type="ARBA" id="ARBA00022729"/>
    </source>
</evidence>
<dbReference type="CDD" id="cd13676">
    <property type="entry name" value="PBP2_TRAP_DctP2_like"/>
    <property type="match status" value="1"/>
</dbReference>
<evidence type="ECO:0000313" key="5">
    <source>
        <dbReference type="Proteomes" id="UP001254848"/>
    </source>
</evidence>
<evidence type="ECO:0000256" key="1">
    <source>
        <dbReference type="ARBA" id="ARBA00009023"/>
    </source>
</evidence>
<sequence>MSKIMKTYGILFVILLSLALVAGCGGGDKKPSAANGAKVIEIKLAHSSPAVNDRLELACQAFKKHVEEKTKGKVKVTTYPNSQLGGEREQLEGLQMGTIQMAALSSGPLPGIFPQIMVFDLPYLFGTQKAAYTVLDGPVGKEILELMRAKTGVRGLVWGENGFRHFTNSVRTISTPADMQGLKIRTMENPAHMAIVKALGGSPTPMAFNEVYSALQQKTIDGQENPISLIVSMRFYEAQKYLTLDGHVYNPYLLLINDKFYSGLSDDVKKAIEEGAAIWRKVEREENNKQIKAGMDKLKAAGVVITELTPDQLKAFREATKSVYDTIGKKEVGEQLLNKVVKAVQEAESKK</sequence>
<dbReference type="Pfam" id="PF03480">
    <property type="entry name" value="DctP"/>
    <property type="match status" value="1"/>
</dbReference>
<dbReference type="EMBL" id="JAUOZS010000001">
    <property type="protein sequence ID" value="MDT8902626.1"/>
    <property type="molecule type" value="Genomic_DNA"/>
</dbReference>
<comment type="caution">
    <text evidence="4">The sequence shown here is derived from an EMBL/GenBank/DDBJ whole genome shotgun (WGS) entry which is preliminary data.</text>
</comment>
<protein>
    <submittedName>
        <fullName evidence="4">DctP family TRAP transporter solute-binding subunit</fullName>
    </submittedName>
</protein>
<reference evidence="4 5" key="1">
    <citation type="submission" date="2023-07" db="EMBL/GenBank/DDBJ databases">
        <title>The novel representative of Negativicutes class, Anaeroselena agilis gen. nov. sp. nov.</title>
        <authorList>
            <person name="Prokofeva M.I."/>
            <person name="Elcheninov A.G."/>
            <person name="Klyukina A."/>
            <person name="Kublanov I.V."/>
            <person name="Frolov E.N."/>
            <person name="Podosokorskaya O.A."/>
        </authorList>
    </citation>
    <scope>NUCLEOTIDE SEQUENCE [LARGE SCALE GENOMIC DNA]</scope>
    <source>
        <strain evidence="4 5">4137-cl</strain>
    </source>
</reference>
<dbReference type="InterPro" id="IPR038404">
    <property type="entry name" value="TRAP_DctP_sf"/>
</dbReference>
<dbReference type="RefSeq" id="WP_413781104.1">
    <property type="nucleotide sequence ID" value="NZ_JAUOZS010000001.1"/>
</dbReference>
<comment type="similarity">
    <text evidence="1">Belongs to the bacterial solute-binding protein 7 family.</text>
</comment>
<dbReference type="NCBIfam" id="NF037995">
    <property type="entry name" value="TRAP_S1"/>
    <property type="match status" value="1"/>
</dbReference>
<keyword evidence="5" id="KW-1185">Reference proteome</keyword>
<gene>
    <name evidence="4" type="ORF">Q4T40_15360</name>
</gene>